<dbReference type="GO" id="GO:0004497">
    <property type="term" value="F:monooxygenase activity"/>
    <property type="evidence" value="ECO:0007669"/>
    <property type="project" value="UniProtKB-KW"/>
</dbReference>
<dbReference type="InterPro" id="IPR050404">
    <property type="entry name" value="Heme-degrading_MO"/>
</dbReference>
<gene>
    <name evidence="2" type="ORF">ACFSUL_09775</name>
</gene>
<reference evidence="3" key="1">
    <citation type="journal article" date="2019" name="Int. J. Syst. Evol. Microbiol.">
        <title>The Global Catalogue of Microorganisms (GCM) 10K type strain sequencing project: providing services to taxonomists for standard genome sequencing and annotation.</title>
        <authorList>
            <consortium name="The Broad Institute Genomics Platform"/>
            <consortium name="The Broad Institute Genome Sequencing Center for Infectious Disease"/>
            <person name="Wu L."/>
            <person name="Ma J."/>
        </authorList>
    </citation>
    <scope>NUCLEOTIDE SEQUENCE [LARGE SCALE GENOMIC DNA]</scope>
    <source>
        <strain evidence="3">KCTC 3913</strain>
    </source>
</reference>
<evidence type="ECO:0000313" key="3">
    <source>
        <dbReference type="Proteomes" id="UP001597506"/>
    </source>
</evidence>
<keyword evidence="2" id="KW-0503">Monooxygenase</keyword>
<organism evidence="2 3">
    <name type="scientific">Bacillus seohaeanensis</name>
    <dbReference type="NCBI Taxonomy" id="284580"/>
    <lineage>
        <taxon>Bacteria</taxon>
        <taxon>Bacillati</taxon>
        <taxon>Bacillota</taxon>
        <taxon>Bacilli</taxon>
        <taxon>Bacillales</taxon>
        <taxon>Bacillaceae</taxon>
        <taxon>Bacillus</taxon>
    </lineage>
</organism>
<dbReference type="Gene3D" id="3.30.70.100">
    <property type="match status" value="1"/>
</dbReference>
<dbReference type="EC" id="1.14.-.-" evidence="2"/>
<feature type="domain" description="ABM" evidence="1">
    <location>
        <begin position="66"/>
        <end position="154"/>
    </location>
</feature>
<keyword evidence="3" id="KW-1185">Reference proteome</keyword>
<sequence>MNVYITTGTYEFLKSIEKKYSKENIILMQNAETSLLLHETEGKTVFQQPRPYEVVDGSGTIENRGIVVCNNIPVTDEGRPIFEYRFKNRAGKVENADGFIAIRVLRPLDTDTYVILTQWESEKDFIGWQESQQYAKAHEKKETQEGNDSNTTIFSGKSYVTTYSVPEE</sequence>
<dbReference type="PANTHER" id="PTHR34474:SF2">
    <property type="entry name" value="SIGNAL TRANSDUCTION PROTEIN TRAP"/>
    <property type="match status" value="1"/>
</dbReference>
<dbReference type="RefSeq" id="WP_071413189.1">
    <property type="nucleotide sequence ID" value="NZ_JBHUMF010000023.1"/>
</dbReference>
<dbReference type="SUPFAM" id="SSF54909">
    <property type="entry name" value="Dimeric alpha+beta barrel"/>
    <property type="match status" value="1"/>
</dbReference>
<evidence type="ECO:0000313" key="2">
    <source>
        <dbReference type="EMBL" id="MFD2681032.1"/>
    </source>
</evidence>
<dbReference type="Proteomes" id="UP001597506">
    <property type="component" value="Unassembled WGS sequence"/>
</dbReference>
<dbReference type="InterPro" id="IPR011008">
    <property type="entry name" value="Dimeric_a/b-barrel"/>
</dbReference>
<dbReference type="InterPro" id="IPR007138">
    <property type="entry name" value="ABM_dom"/>
</dbReference>
<keyword evidence="2" id="KW-0560">Oxidoreductase</keyword>
<comment type="caution">
    <text evidence="2">The sequence shown here is derived from an EMBL/GenBank/DDBJ whole genome shotgun (WGS) entry which is preliminary data.</text>
</comment>
<dbReference type="PROSITE" id="PS51725">
    <property type="entry name" value="ABM"/>
    <property type="match status" value="1"/>
</dbReference>
<dbReference type="PANTHER" id="PTHR34474">
    <property type="entry name" value="SIGNAL TRANSDUCTION PROTEIN TRAP"/>
    <property type="match status" value="1"/>
</dbReference>
<accession>A0ABW5RRD8</accession>
<protein>
    <submittedName>
        <fullName evidence="2">Antibiotic biosynthesis monooxygenase family protein</fullName>
        <ecNumber evidence="2">1.14.-.-</ecNumber>
    </submittedName>
</protein>
<proteinExistence type="predicted"/>
<dbReference type="Pfam" id="PF03992">
    <property type="entry name" value="ABM"/>
    <property type="match status" value="1"/>
</dbReference>
<evidence type="ECO:0000259" key="1">
    <source>
        <dbReference type="PROSITE" id="PS51725"/>
    </source>
</evidence>
<dbReference type="EMBL" id="JBHUMF010000023">
    <property type="protein sequence ID" value="MFD2681032.1"/>
    <property type="molecule type" value="Genomic_DNA"/>
</dbReference>
<name>A0ABW5RRD8_9BACI</name>